<sequence length="472" mass="52510">MFFICIQAINDGPVISLPDGKILGKTIPIATGKTNWTIYSYVGIPFAAPPIGELRFKPPKAPSSWQGILDCRTNDRKCFQVRINDDRETEDCLYMNIFTKTPPGAKPIQPVVVDIYGGGFNHGSANGKPDKARHFVRNGIVVVKFNYRVGPFGFLSTEDEVVPGNMGLKDQQLALQWVHKNIHLFGGDKNKVTLMGQSARAASVTFHILSKKSAGLFRAAIAMSGSVLNTFSYQRDAAKTAYGLAKLTVPHFGKNKTTRQLIKALQNVPAKDIDATDSTYDAFGPVVEVDHADAFISQPFYDLSTKAPANKVPIFMGMTSEEAIGHGRDLASLKKYAERYDNDPSFLEDQCGCLNICNDEKVRRIVGEKIKKAYTNGSMADDLSTVIKFDSEKRYTKAVIRFAQLQSQFSDVYFYVFSYHGKIGKNDVYVKGAGRIGHAEDAKYMYLDPFDASNKTRHPRRMSFSRTCKFHP</sequence>
<dbReference type="OrthoDB" id="3200163at2759"/>
<evidence type="ECO:0000313" key="3">
    <source>
        <dbReference type="EMBL" id="VEN42752.1"/>
    </source>
</evidence>
<dbReference type="AlphaFoldDB" id="A0A653C4G8"/>
<proteinExistence type="predicted"/>
<gene>
    <name evidence="3" type="ORF">CALMAC_LOCUS6130</name>
</gene>
<dbReference type="InterPro" id="IPR029058">
    <property type="entry name" value="AB_hydrolase_fold"/>
</dbReference>
<evidence type="ECO:0000256" key="1">
    <source>
        <dbReference type="ARBA" id="ARBA00023180"/>
    </source>
</evidence>
<dbReference type="InterPro" id="IPR050309">
    <property type="entry name" value="Type-B_Carboxylest/Lipase"/>
</dbReference>
<name>A0A653C4G8_CALMS</name>
<keyword evidence="1" id="KW-0325">Glycoprotein</keyword>
<organism evidence="3 4">
    <name type="scientific">Callosobruchus maculatus</name>
    <name type="common">Southern cowpea weevil</name>
    <name type="synonym">Pulse bruchid</name>
    <dbReference type="NCBI Taxonomy" id="64391"/>
    <lineage>
        <taxon>Eukaryota</taxon>
        <taxon>Metazoa</taxon>
        <taxon>Ecdysozoa</taxon>
        <taxon>Arthropoda</taxon>
        <taxon>Hexapoda</taxon>
        <taxon>Insecta</taxon>
        <taxon>Pterygota</taxon>
        <taxon>Neoptera</taxon>
        <taxon>Endopterygota</taxon>
        <taxon>Coleoptera</taxon>
        <taxon>Polyphaga</taxon>
        <taxon>Cucujiformia</taxon>
        <taxon>Chrysomeloidea</taxon>
        <taxon>Chrysomelidae</taxon>
        <taxon>Bruchinae</taxon>
        <taxon>Bruchini</taxon>
        <taxon>Callosobruchus</taxon>
    </lineage>
</organism>
<accession>A0A653C4G8</accession>
<dbReference type="SUPFAM" id="SSF53474">
    <property type="entry name" value="alpha/beta-Hydrolases"/>
    <property type="match status" value="1"/>
</dbReference>
<dbReference type="Proteomes" id="UP000410492">
    <property type="component" value="Unassembled WGS sequence"/>
</dbReference>
<dbReference type="EMBL" id="CAACVG010006955">
    <property type="protein sequence ID" value="VEN42752.1"/>
    <property type="molecule type" value="Genomic_DNA"/>
</dbReference>
<keyword evidence="4" id="KW-1185">Reference proteome</keyword>
<dbReference type="PANTHER" id="PTHR11559">
    <property type="entry name" value="CARBOXYLESTERASE"/>
    <property type="match status" value="1"/>
</dbReference>
<feature type="domain" description="Carboxylesterase type B" evidence="2">
    <location>
        <begin position="12"/>
        <end position="454"/>
    </location>
</feature>
<dbReference type="Pfam" id="PF00135">
    <property type="entry name" value="COesterase"/>
    <property type="match status" value="1"/>
</dbReference>
<dbReference type="Gene3D" id="3.40.50.1820">
    <property type="entry name" value="alpha/beta hydrolase"/>
    <property type="match status" value="1"/>
</dbReference>
<evidence type="ECO:0000313" key="4">
    <source>
        <dbReference type="Proteomes" id="UP000410492"/>
    </source>
</evidence>
<evidence type="ECO:0000259" key="2">
    <source>
        <dbReference type="Pfam" id="PF00135"/>
    </source>
</evidence>
<protein>
    <recommendedName>
        <fullName evidence="2">Carboxylesterase type B domain-containing protein</fullName>
    </recommendedName>
</protein>
<dbReference type="InterPro" id="IPR002018">
    <property type="entry name" value="CarbesteraseB"/>
</dbReference>
<reference evidence="3 4" key="1">
    <citation type="submission" date="2019-01" db="EMBL/GenBank/DDBJ databases">
        <authorList>
            <person name="Sayadi A."/>
        </authorList>
    </citation>
    <scope>NUCLEOTIDE SEQUENCE [LARGE SCALE GENOMIC DNA]</scope>
</reference>